<accession>A0A660LF18</accession>
<keyword evidence="3" id="KW-1185">Reference proteome</keyword>
<dbReference type="AlphaFoldDB" id="A0A660LF18"/>
<dbReference type="Pfam" id="PF00551">
    <property type="entry name" value="Formyl_trans_N"/>
    <property type="match status" value="1"/>
</dbReference>
<name>A0A660LF18_9ACTN</name>
<evidence type="ECO:0000259" key="1">
    <source>
        <dbReference type="Pfam" id="PF00551"/>
    </source>
</evidence>
<gene>
    <name evidence="2" type="ORF">C8N24_2752</name>
</gene>
<dbReference type="SUPFAM" id="SSF53328">
    <property type="entry name" value="Formyltransferase"/>
    <property type="match status" value="1"/>
</dbReference>
<organism evidence="2 3">
    <name type="scientific">Solirubrobacter pauli</name>
    <dbReference type="NCBI Taxonomy" id="166793"/>
    <lineage>
        <taxon>Bacteria</taxon>
        <taxon>Bacillati</taxon>
        <taxon>Actinomycetota</taxon>
        <taxon>Thermoleophilia</taxon>
        <taxon>Solirubrobacterales</taxon>
        <taxon>Solirubrobacteraceae</taxon>
        <taxon>Solirubrobacter</taxon>
    </lineage>
</organism>
<dbReference type="InterPro" id="IPR015424">
    <property type="entry name" value="PyrdxlP-dep_Trfase"/>
</dbReference>
<reference evidence="2 3" key="1">
    <citation type="submission" date="2018-10" db="EMBL/GenBank/DDBJ databases">
        <title>Genomic Encyclopedia of Archaeal and Bacterial Type Strains, Phase II (KMG-II): from individual species to whole genera.</title>
        <authorList>
            <person name="Goeker M."/>
        </authorList>
    </citation>
    <scope>NUCLEOTIDE SEQUENCE [LARGE SCALE GENOMIC DNA]</scope>
    <source>
        <strain evidence="2 3">DSM 14954</strain>
    </source>
</reference>
<proteinExistence type="predicted"/>
<dbReference type="InterPro" id="IPR036477">
    <property type="entry name" value="Formyl_transf_N_sf"/>
</dbReference>
<dbReference type="GO" id="GO:0004479">
    <property type="term" value="F:methionyl-tRNA formyltransferase activity"/>
    <property type="evidence" value="ECO:0007669"/>
    <property type="project" value="TreeGrafter"/>
</dbReference>
<dbReference type="PANTHER" id="PTHR11138:SF5">
    <property type="entry name" value="METHIONYL-TRNA FORMYLTRANSFERASE, MITOCHONDRIAL"/>
    <property type="match status" value="1"/>
</dbReference>
<dbReference type="SUPFAM" id="SSF53383">
    <property type="entry name" value="PLP-dependent transferases"/>
    <property type="match status" value="1"/>
</dbReference>
<keyword evidence="2" id="KW-0808">Transferase</keyword>
<dbReference type="PANTHER" id="PTHR11138">
    <property type="entry name" value="METHIONYL-TRNA FORMYLTRANSFERASE"/>
    <property type="match status" value="1"/>
</dbReference>
<protein>
    <submittedName>
        <fullName evidence="2">Methionyl-tRNA formyltransferase</fullName>
    </submittedName>
</protein>
<dbReference type="Gene3D" id="3.40.50.12230">
    <property type="match status" value="1"/>
</dbReference>
<feature type="domain" description="Formyl transferase N-terminal" evidence="1">
    <location>
        <begin position="49"/>
        <end position="148"/>
    </location>
</feature>
<dbReference type="EMBL" id="RBIL01000001">
    <property type="protein sequence ID" value="RKQ92896.1"/>
    <property type="molecule type" value="Genomic_DNA"/>
</dbReference>
<dbReference type="InterPro" id="IPR002376">
    <property type="entry name" value="Formyl_transf_N"/>
</dbReference>
<evidence type="ECO:0000313" key="2">
    <source>
        <dbReference type="EMBL" id="RKQ92896.1"/>
    </source>
</evidence>
<dbReference type="Proteomes" id="UP000278962">
    <property type="component" value="Unassembled WGS sequence"/>
</dbReference>
<sequence>MAMLDVLAAHGVGPVGVIASHAGGGSGRACPFTVAWCERNDVEHAYFPRLRGVAEPARWLEARAPDLLLSLSYDLILPDELLALAPRAINVHRGIAPDFRGAYSTIWALARGAGELGVTVHAMVPDVDAGPILAQRRLPVGSELTAAEAIPLVERTAVELLDAVLDDLIADRLPARPQPPGGQVFGRELPAAELIGAADVLRARFNPPYPGPFVTLGERRFELVEAPPPASEAEGPLTALPRLVAPARWHNARDFTRGLPAVWTARPEAAAALTLDGPVALPTCMSPAIADAARGLDVVTYALDALLDPSPGSLADAAPGRTVVLSWTCGRPPSARARRIAAEHGARVVEDRTGALLSRDPIEGTAVLDLATWTGSRDGAALVHGGTHIAADTISADGAREALTVFDAATARARMERAATRYMAALGPVAAFTHWPPGTVAHGFPIIIEDAALRERIDAALPGLVTRPLMGHERAQAVLALPCHAGVTDAHVDTVLSALCDAGVGA</sequence>
<evidence type="ECO:0000313" key="3">
    <source>
        <dbReference type="Proteomes" id="UP000278962"/>
    </source>
</evidence>
<comment type="caution">
    <text evidence="2">The sequence shown here is derived from an EMBL/GenBank/DDBJ whole genome shotgun (WGS) entry which is preliminary data.</text>
</comment>
<dbReference type="GO" id="GO:0005829">
    <property type="term" value="C:cytosol"/>
    <property type="evidence" value="ECO:0007669"/>
    <property type="project" value="TreeGrafter"/>
</dbReference>